<name>A0A4S4LCI1_9AGAM</name>
<dbReference type="PROSITE" id="PS50011">
    <property type="entry name" value="PROTEIN_KINASE_DOM"/>
    <property type="match status" value="1"/>
</dbReference>
<feature type="region of interest" description="Disordered" evidence="1">
    <location>
        <begin position="408"/>
        <end position="463"/>
    </location>
</feature>
<dbReference type="Gene3D" id="1.10.510.10">
    <property type="entry name" value="Transferase(Phosphotransferase) domain 1"/>
    <property type="match status" value="2"/>
</dbReference>
<keyword evidence="4" id="KW-1185">Reference proteome</keyword>
<dbReference type="InterPro" id="IPR008271">
    <property type="entry name" value="Ser/Thr_kinase_AS"/>
</dbReference>
<protein>
    <recommendedName>
        <fullName evidence="2">Protein kinase domain-containing protein</fullName>
    </recommendedName>
</protein>
<dbReference type="InterPro" id="IPR011009">
    <property type="entry name" value="Kinase-like_dom_sf"/>
</dbReference>
<organism evidence="3 4">
    <name type="scientific">Phellinidium pouzarii</name>
    <dbReference type="NCBI Taxonomy" id="167371"/>
    <lineage>
        <taxon>Eukaryota</taxon>
        <taxon>Fungi</taxon>
        <taxon>Dikarya</taxon>
        <taxon>Basidiomycota</taxon>
        <taxon>Agaricomycotina</taxon>
        <taxon>Agaricomycetes</taxon>
        <taxon>Hymenochaetales</taxon>
        <taxon>Hymenochaetaceae</taxon>
        <taxon>Phellinidium</taxon>
    </lineage>
</organism>
<dbReference type="GO" id="GO:0004674">
    <property type="term" value="F:protein serine/threonine kinase activity"/>
    <property type="evidence" value="ECO:0007669"/>
    <property type="project" value="TreeGrafter"/>
</dbReference>
<dbReference type="EMBL" id="SGPK01000062">
    <property type="protein sequence ID" value="THH09474.1"/>
    <property type="molecule type" value="Genomic_DNA"/>
</dbReference>
<evidence type="ECO:0000259" key="2">
    <source>
        <dbReference type="PROSITE" id="PS50011"/>
    </source>
</evidence>
<dbReference type="InterPro" id="IPR001245">
    <property type="entry name" value="Ser-Thr/Tyr_kinase_cat_dom"/>
</dbReference>
<accession>A0A4S4LCI1</accession>
<dbReference type="SUPFAM" id="SSF56112">
    <property type="entry name" value="Protein kinase-like (PK-like)"/>
    <property type="match status" value="2"/>
</dbReference>
<evidence type="ECO:0000313" key="3">
    <source>
        <dbReference type="EMBL" id="THH09474.1"/>
    </source>
</evidence>
<feature type="compositionally biased region" description="Polar residues" evidence="1">
    <location>
        <begin position="408"/>
        <end position="425"/>
    </location>
</feature>
<evidence type="ECO:0000256" key="1">
    <source>
        <dbReference type="SAM" id="MobiDB-lite"/>
    </source>
</evidence>
<dbReference type="Proteomes" id="UP000308199">
    <property type="component" value="Unassembled WGS sequence"/>
</dbReference>
<dbReference type="OrthoDB" id="1924919at2759"/>
<dbReference type="PANTHER" id="PTHR24361">
    <property type="entry name" value="MITOGEN-ACTIVATED KINASE KINASE KINASE"/>
    <property type="match status" value="1"/>
</dbReference>
<feature type="compositionally biased region" description="Low complexity" evidence="1">
    <location>
        <begin position="426"/>
        <end position="436"/>
    </location>
</feature>
<sequence>MNSEKVISTPHDEDLQRLGVIENLRGKNLKGRIVFDNKNQSYANGSYGEVYTGSLKLTGGGEVKVAIKSVRFSLKDNNIVKKVVARELYIWEKLDHINVLSLRKFILDDSGIPSLISDWMENGSVLDFVKSKPNECNVAHLIHGIAKGLAYLHENGVVHSDIKSDNVLVSADENAKICDFGISRAINATQIALGGNSSDLYGPKGTARWMAYELISDPKTYTKHTKESDVWSFGMTAYILGFSLSRTFEDNILVSSAGDAMIADFGICLALNASPMESLRWTAYELLAECEGYATASKQSDVWSFGMTVFELLTGIEPYFHIRNELHILSQLEQDKLPSPPPGYFEAWPSYKKEVQKMCETCCNKDPARRPSMGDIVTSLRRIRAEAAVADMSHAGELESTAYLSSVIQNDGPESSDRNANVRGTSSTSASESSIRSPRKRTHSQIDRQEASSNSRREKRARL</sequence>
<gene>
    <name evidence="3" type="ORF">EW145_g1995</name>
</gene>
<feature type="domain" description="Protein kinase" evidence="2">
    <location>
        <begin position="36"/>
        <end position="383"/>
    </location>
</feature>
<dbReference type="AlphaFoldDB" id="A0A4S4LCI1"/>
<dbReference type="InterPro" id="IPR053235">
    <property type="entry name" value="Ser_Thr_kinase"/>
</dbReference>
<dbReference type="GO" id="GO:0005524">
    <property type="term" value="F:ATP binding"/>
    <property type="evidence" value="ECO:0007669"/>
    <property type="project" value="InterPro"/>
</dbReference>
<reference evidence="3 4" key="1">
    <citation type="submission" date="2019-02" db="EMBL/GenBank/DDBJ databases">
        <title>Genome sequencing of the rare red list fungi Phellinidium pouzarii.</title>
        <authorList>
            <person name="Buettner E."/>
            <person name="Kellner H."/>
        </authorList>
    </citation>
    <scope>NUCLEOTIDE SEQUENCE [LARGE SCALE GENOMIC DNA]</scope>
    <source>
        <strain evidence="3 4">DSM 108285</strain>
    </source>
</reference>
<dbReference type="PROSITE" id="PS00108">
    <property type="entry name" value="PROTEIN_KINASE_ST"/>
    <property type="match status" value="1"/>
</dbReference>
<dbReference type="InterPro" id="IPR000719">
    <property type="entry name" value="Prot_kinase_dom"/>
</dbReference>
<dbReference type="SMART" id="SM00220">
    <property type="entry name" value="S_TKc"/>
    <property type="match status" value="1"/>
</dbReference>
<comment type="caution">
    <text evidence="3">The sequence shown here is derived from an EMBL/GenBank/DDBJ whole genome shotgun (WGS) entry which is preliminary data.</text>
</comment>
<proteinExistence type="predicted"/>
<dbReference type="GO" id="GO:0005737">
    <property type="term" value="C:cytoplasm"/>
    <property type="evidence" value="ECO:0007669"/>
    <property type="project" value="TreeGrafter"/>
</dbReference>
<dbReference type="Pfam" id="PF07714">
    <property type="entry name" value="PK_Tyr_Ser-Thr"/>
    <property type="match status" value="2"/>
</dbReference>
<evidence type="ECO:0000313" key="4">
    <source>
        <dbReference type="Proteomes" id="UP000308199"/>
    </source>
</evidence>